<dbReference type="Pfam" id="PF07885">
    <property type="entry name" value="Ion_trans_2"/>
    <property type="match status" value="1"/>
</dbReference>
<keyword evidence="4" id="KW-1185">Reference proteome</keyword>
<dbReference type="Proteomes" id="UP000275394">
    <property type="component" value="Unassembled WGS sequence"/>
</dbReference>
<keyword evidence="1" id="KW-0812">Transmembrane</keyword>
<sequence length="222" mass="24797">MKTMNRHHNFIYLTLSLVFTLLVSALFPYVENEVGIGAYGLKAMLLATFAVTLVSLRFGQYWRPFIAVLIAVYISLAIVQYLLLMQEREYLFLSVLLVFFIGTAYGTARQVLFSGHVDLNEVVGSIAIFLLVGLIWAVFYLLIMEASPDAFNGLEQNSWVANFSDAAYFSFVTLTTLGYGDISPATDFARVVVYLEAIFGVFYMAVVVASLINANQNQTKDQ</sequence>
<dbReference type="InterPro" id="IPR013099">
    <property type="entry name" value="K_chnl_dom"/>
</dbReference>
<feature type="transmembrane region" description="Helical" evidence="1">
    <location>
        <begin position="90"/>
        <end position="107"/>
    </location>
</feature>
<feature type="domain" description="Potassium channel" evidence="2">
    <location>
        <begin position="130"/>
        <end position="214"/>
    </location>
</feature>
<evidence type="ECO:0000256" key="1">
    <source>
        <dbReference type="SAM" id="Phobius"/>
    </source>
</evidence>
<dbReference type="GO" id="GO:0016020">
    <property type="term" value="C:membrane"/>
    <property type="evidence" value="ECO:0007669"/>
    <property type="project" value="InterPro"/>
</dbReference>
<gene>
    <name evidence="3" type="ORF">EDC56_2780</name>
</gene>
<accession>A0A3N2DK09</accession>
<evidence type="ECO:0000259" key="2">
    <source>
        <dbReference type="Pfam" id="PF07885"/>
    </source>
</evidence>
<feature type="transmembrane region" description="Helical" evidence="1">
    <location>
        <begin position="191"/>
        <end position="212"/>
    </location>
</feature>
<dbReference type="PANTHER" id="PTHR10153">
    <property type="entry name" value="SMALL CONDUCTANCE CALCIUM-ACTIVATED POTASSIUM CHANNEL"/>
    <property type="match status" value="1"/>
</dbReference>
<feature type="transmembrane region" description="Helical" evidence="1">
    <location>
        <begin position="36"/>
        <end position="58"/>
    </location>
</feature>
<reference evidence="3 4" key="1">
    <citation type="submission" date="2018-11" db="EMBL/GenBank/DDBJ databases">
        <title>Genomic Encyclopedia of Type Strains, Phase IV (KMG-IV): sequencing the most valuable type-strain genomes for metagenomic binning, comparative biology and taxonomic classification.</title>
        <authorList>
            <person name="Goeker M."/>
        </authorList>
    </citation>
    <scope>NUCLEOTIDE SEQUENCE [LARGE SCALE GENOMIC DNA]</scope>
    <source>
        <strain evidence="3 4">DSM 100316</strain>
    </source>
</reference>
<keyword evidence="1" id="KW-0472">Membrane</keyword>
<dbReference type="EMBL" id="RKHR01000005">
    <property type="protein sequence ID" value="ROS00144.1"/>
    <property type="molecule type" value="Genomic_DNA"/>
</dbReference>
<evidence type="ECO:0000313" key="4">
    <source>
        <dbReference type="Proteomes" id="UP000275394"/>
    </source>
</evidence>
<organism evidence="3 4">
    <name type="scientific">Sinobacterium caligoides</name>
    <dbReference type="NCBI Taxonomy" id="933926"/>
    <lineage>
        <taxon>Bacteria</taxon>
        <taxon>Pseudomonadati</taxon>
        <taxon>Pseudomonadota</taxon>
        <taxon>Gammaproteobacteria</taxon>
        <taxon>Cellvibrionales</taxon>
        <taxon>Spongiibacteraceae</taxon>
        <taxon>Sinobacterium</taxon>
    </lineage>
</organism>
<name>A0A3N2DK09_9GAMM</name>
<dbReference type="AlphaFoldDB" id="A0A3N2DK09"/>
<evidence type="ECO:0000313" key="3">
    <source>
        <dbReference type="EMBL" id="ROS00144.1"/>
    </source>
</evidence>
<dbReference type="SUPFAM" id="SSF81324">
    <property type="entry name" value="Voltage-gated potassium channels"/>
    <property type="match status" value="1"/>
</dbReference>
<feature type="transmembrane region" description="Helical" evidence="1">
    <location>
        <begin position="12"/>
        <end position="30"/>
    </location>
</feature>
<dbReference type="Gene3D" id="1.10.287.70">
    <property type="match status" value="1"/>
</dbReference>
<feature type="transmembrane region" description="Helical" evidence="1">
    <location>
        <begin position="65"/>
        <end position="84"/>
    </location>
</feature>
<comment type="caution">
    <text evidence="3">The sequence shown here is derived from an EMBL/GenBank/DDBJ whole genome shotgun (WGS) entry which is preliminary data.</text>
</comment>
<feature type="transmembrane region" description="Helical" evidence="1">
    <location>
        <begin position="119"/>
        <end position="139"/>
    </location>
</feature>
<feature type="transmembrane region" description="Helical" evidence="1">
    <location>
        <begin position="159"/>
        <end position="179"/>
    </location>
</feature>
<protein>
    <submittedName>
        <fullName evidence="3">Ion channel</fullName>
    </submittedName>
</protein>
<proteinExistence type="predicted"/>
<dbReference type="InterPro" id="IPR015449">
    <property type="entry name" value="K_chnl_Ca-activ_SK"/>
</dbReference>
<dbReference type="GO" id="GO:0016286">
    <property type="term" value="F:small conductance calcium-activated potassium channel activity"/>
    <property type="evidence" value="ECO:0007669"/>
    <property type="project" value="InterPro"/>
</dbReference>
<keyword evidence="1" id="KW-1133">Transmembrane helix</keyword>